<keyword evidence="2" id="KW-0472">Membrane</keyword>
<accession>A0A9P1IBN0</accession>
<keyword evidence="4" id="KW-1185">Reference proteome</keyword>
<feature type="region of interest" description="Disordered" evidence="1">
    <location>
        <begin position="74"/>
        <end position="93"/>
    </location>
</feature>
<keyword evidence="2" id="KW-0812">Transmembrane</keyword>
<organism evidence="3 4">
    <name type="scientific">Caenorhabditis angaria</name>
    <dbReference type="NCBI Taxonomy" id="860376"/>
    <lineage>
        <taxon>Eukaryota</taxon>
        <taxon>Metazoa</taxon>
        <taxon>Ecdysozoa</taxon>
        <taxon>Nematoda</taxon>
        <taxon>Chromadorea</taxon>
        <taxon>Rhabditida</taxon>
        <taxon>Rhabditina</taxon>
        <taxon>Rhabditomorpha</taxon>
        <taxon>Rhabditoidea</taxon>
        <taxon>Rhabditidae</taxon>
        <taxon>Peloderinae</taxon>
        <taxon>Caenorhabditis</taxon>
    </lineage>
</organism>
<evidence type="ECO:0000256" key="2">
    <source>
        <dbReference type="SAM" id="Phobius"/>
    </source>
</evidence>
<feature type="transmembrane region" description="Helical" evidence="2">
    <location>
        <begin position="27"/>
        <end position="48"/>
    </location>
</feature>
<gene>
    <name evidence="3" type="ORF">CAMP_LOCUS4751</name>
</gene>
<evidence type="ECO:0000313" key="3">
    <source>
        <dbReference type="EMBL" id="CAI5442114.1"/>
    </source>
</evidence>
<feature type="compositionally biased region" description="Basic and acidic residues" evidence="1">
    <location>
        <begin position="74"/>
        <end position="84"/>
    </location>
</feature>
<dbReference type="AlphaFoldDB" id="A0A9P1IBN0"/>
<dbReference type="OrthoDB" id="5778687at2759"/>
<sequence length="116" mass="13877">MSNFQDRFLRSDYQVKYTTISLVESEMVMMIVGTICFMIFCLMTMVLVRWHYRKKLEKKLVEIHQQFEPQRAHLEENRENEAQHVKPIPLSPPISDQTEYNIVAGALRDDKKRQLF</sequence>
<reference evidence="3" key="1">
    <citation type="submission" date="2022-11" db="EMBL/GenBank/DDBJ databases">
        <authorList>
            <person name="Kikuchi T."/>
        </authorList>
    </citation>
    <scope>NUCLEOTIDE SEQUENCE</scope>
    <source>
        <strain evidence="3">PS1010</strain>
    </source>
</reference>
<keyword evidence="2" id="KW-1133">Transmembrane helix</keyword>
<evidence type="ECO:0000256" key="1">
    <source>
        <dbReference type="SAM" id="MobiDB-lite"/>
    </source>
</evidence>
<name>A0A9P1IBN0_9PELO</name>
<dbReference type="EMBL" id="CANHGI010000002">
    <property type="protein sequence ID" value="CAI5442114.1"/>
    <property type="molecule type" value="Genomic_DNA"/>
</dbReference>
<protein>
    <submittedName>
        <fullName evidence="3">Uncharacterized protein</fullName>
    </submittedName>
</protein>
<comment type="caution">
    <text evidence="3">The sequence shown here is derived from an EMBL/GenBank/DDBJ whole genome shotgun (WGS) entry which is preliminary data.</text>
</comment>
<evidence type="ECO:0000313" key="4">
    <source>
        <dbReference type="Proteomes" id="UP001152747"/>
    </source>
</evidence>
<dbReference type="Proteomes" id="UP001152747">
    <property type="component" value="Unassembled WGS sequence"/>
</dbReference>
<proteinExistence type="predicted"/>